<gene>
    <name evidence="1" type="ORF">AV530_003276</name>
</gene>
<evidence type="ECO:0000313" key="1">
    <source>
        <dbReference type="EMBL" id="OPJ78442.1"/>
    </source>
</evidence>
<keyword evidence="2" id="KW-1185">Reference proteome</keyword>
<sequence length="86" mass="10185">MSTEGTRIRLQSGRSWEAENTKENPWLHLLEKASSRFEMHPACYRCDTFPPECCPVHQELKPNMYLTQECLWTSWKVFGPQLINRN</sequence>
<organism evidence="1 2">
    <name type="scientific">Patagioenas fasciata monilis</name>
    <dbReference type="NCBI Taxonomy" id="372326"/>
    <lineage>
        <taxon>Eukaryota</taxon>
        <taxon>Metazoa</taxon>
        <taxon>Chordata</taxon>
        <taxon>Craniata</taxon>
        <taxon>Vertebrata</taxon>
        <taxon>Euteleostomi</taxon>
        <taxon>Archelosauria</taxon>
        <taxon>Archosauria</taxon>
        <taxon>Dinosauria</taxon>
        <taxon>Saurischia</taxon>
        <taxon>Theropoda</taxon>
        <taxon>Coelurosauria</taxon>
        <taxon>Aves</taxon>
        <taxon>Neognathae</taxon>
        <taxon>Neoaves</taxon>
        <taxon>Columbimorphae</taxon>
        <taxon>Columbiformes</taxon>
        <taxon>Columbidae</taxon>
        <taxon>Patagioenas</taxon>
    </lineage>
</organism>
<protein>
    <submittedName>
        <fullName evidence="1">Uncharacterized protein</fullName>
    </submittedName>
</protein>
<proteinExistence type="predicted"/>
<dbReference type="EMBL" id="LSYS01005108">
    <property type="protein sequence ID" value="OPJ78442.1"/>
    <property type="molecule type" value="Genomic_DNA"/>
</dbReference>
<name>A0A1V4K1V5_PATFA</name>
<reference evidence="1 2" key="1">
    <citation type="submission" date="2016-02" db="EMBL/GenBank/DDBJ databases">
        <title>Band-tailed pigeon sequencing and assembly.</title>
        <authorList>
            <person name="Soares A.E."/>
            <person name="Novak B.J."/>
            <person name="Rice E.S."/>
            <person name="O'Connell B."/>
            <person name="Chang D."/>
            <person name="Weber S."/>
            <person name="Shapiro B."/>
        </authorList>
    </citation>
    <scope>NUCLEOTIDE SEQUENCE [LARGE SCALE GENOMIC DNA]</scope>
    <source>
        <strain evidence="1">BTP2013</strain>
        <tissue evidence="1">Blood</tissue>
    </source>
</reference>
<dbReference type="AlphaFoldDB" id="A0A1V4K1V5"/>
<evidence type="ECO:0000313" key="2">
    <source>
        <dbReference type="Proteomes" id="UP000190648"/>
    </source>
</evidence>
<comment type="caution">
    <text evidence="1">The sequence shown here is derived from an EMBL/GenBank/DDBJ whole genome shotgun (WGS) entry which is preliminary data.</text>
</comment>
<dbReference type="Proteomes" id="UP000190648">
    <property type="component" value="Unassembled WGS sequence"/>
</dbReference>
<accession>A0A1V4K1V5</accession>